<reference evidence="2 3" key="1">
    <citation type="submission" date="2009-06" db="EMBL/GenBank/DDBJ databases">
        <title>Molecular Evidence for Microbiologically Influenced Corrosion from genome of Methanogen.</title>
        <authorList>
            <person name="Ito N."/>
            <person name="Tsurumaru H."/>
            <person name="Shimizu A."/>
            <person name="Harada T."/>
            <person name="Hosoyama A."/>
            <person name="Horikawa H."/>
            <person name="Wakai S."/>
            <person name="Sasaki K."/>
            <person name="Nishijima K."/>
            <person name="Ataku H."/>
            <person name="Yamazaki J."/>
            <person name="Mise M."/>
            <person name="Yamazaki S."/>
            <person name="Tanikawa S."/>
            <person name="Harayama S."/>
            <person name="Fujita N."/>
        </authorList>
    </citation>
    <scope>NUCLEOTIDE SEQUENCE [LARGE SCALE GENOMIC DNA]</scope>
    <source>
        <strain evidence="3">OS7 ( NBRC 103642)</strain>
    </source>
</reference>
<dbReference type="PANTHER" id="PTHR43169">
    <property type="entry name" value="EXSB FAMILY PROTEIN"/>
    <property type="match status" value="1"/>
</dbReference>
<dbReference type="PANTHER" id="PTHR43169:SF2">
    <property type="entry name" value="NAD_GMP SYNTHASE DOMAIN-CONTAINING PROTEIN"/>
    <property type="match status" value="1"/>
</dbReference>
<dbReference type="CDD" id="cd01990">
    <property type="entry name" value="LarE-like"/>
    <property type="match status" value="1"/>
</dbReference>
<dbReference type="GO" id="GO:0006163">
    <property type="term" value="P:purine nucleotide metabolic process"/>
    <property type="evidence" value="ECO:0007669"/>
    <property type="project" value="UniProtKB-ARBA"/>
</dbReference>
<proteinExistence type="predicted"/>
<dbReference type="AlphaFoldDB" id="A0A2Z5PJL6"/>
<organism evidence="2 3">
    <name type="scientific">Methanococcus maripaludis OS7</name>
    <dbReference type="NCBI Taxonomy" id="637915"/>
    <lineage>
        <taxon>Archaea</taxon>
        <taxon>Methanobacteriati</taxon>
        <taxon>Methanobacteriota</taxon>
        <taxon>Methanomada group</taxon>
        <taxon>Methanococci</taxon>
        <taxon>Methanococcales</taxon>
        <taxon>Methanococcaceae</taxon>
        <taxon>Methanococcus</taxon>
    </lineage>
</organism>
<dbReference type="Proteomes" id="UP000263689">
    <property type="component" value="Chromosome"/>
</dbReference>
<dbReference type="GO" id="GO:0016783">
    <property type="term" value="F:sulfurtransferase activity"/>
    <property type="evidence" value="ECO:0007669"/>
    <property type="project" value="InterPro"/>
</dbReference>
<dbReference type="PIRSF" id="PIRSF006661">
    <property type="entry name" value="PP-lp_UCP006661"/>
    <property type="match status" value="1"/>
</dbReference>
<dbReference type="InterPro" id="IPR052188">
    <property type="entry name" value="Ni-pincer_cofactor_biosynth"/>
</dbReference>
<accession>A0A2Z5PJL6</accession>
<dbReference type="InterPro" id="IPR005232">
    <property type="entry name" value="LarE"/>
</dbReference>
<dbReference type="SUPFAM" id="SSF52402">
    <property type="entry name" value="Adenine nucleotide alpha hydrolases-like"/>
    <property type="match status" value="1"/>
</dbReference>
<dbReference type="Gene3D" id="3.40.50.620">
    <property type="entry name" value="HUPs"/>
    <property type="match status" value="1"/>
</dbReference>
<sequence>MINMEKSLFDKYNSLLEFFKNKKVVVAYSGGVDSTLISKIASDATKTLAVTIDNGFFSENVIKKAENRAKKYNIPQKTIKIDYLNQITSKDLENRCYNCKKRIAEELKRIKNELNYDIIVDGTIYDDIFEDRPGIKAFNEADIISPLSNLKFNKNDVFALSNYLKIDIPKKDTCMATRILSAPISKENMAKSNLAEEFIKSNFHIESYLRVRYLENIAIIELTKNESEKIFDNDSIERINTELKKIGFERVLLDFNFK</sequence>
<dbReference type="InterPro" id="IPR022310">
    <property type="entry name" value="NAD/GMP_synthase"/>
</dbReference>
<evidence type="ECO:0000313" key="2">
    <source>
        <dbReference type="EMBL" id="BAP63433.1"/>
    </source>
</evidence>
<dbReference type="GeneID" id="37875829"/>
<evidence type="ECO:0000259" key="1">
    <source>
        <dbReference type="Pfam" id="PF02540"/>
    </source>
</evidence>
<dbReference type="RefSeq" id="WP_119721146.1">
    <property type="nucleotide sequence ID" value="NZ_AP011528.1"/>
</dbReference>
<dbReference type="NCBIfam" id="TIGR00268">
    <property type="entry name" value="ATP-dependent sacrificial sulfur transferase LarE"/>
    <property type="match status" value="1"/>
</dbReference>
<name>A0A2Z5PJL6_METMI</name>
<gene>
    <name evidence="2" type="ORF">MMOS7_13470</name>
</gene>
<protein>
    <recommendedName>
        <fullName evidence="1">NAD/GMP synthase domain-containing protein</fullName>
    </recommendedName>
</protein>
<evidence type="ECO:0000313" key="3">
    <source>
        <dbReference type="Proteomes" id="UP000263689"/>
    </source>
</evidence>
<dbReference type="EMBL" id="AP011528">
    <property type="protein sequence ID" value="BAP63433.1"/>
    <property type="molecule type" value="Genomic_DNA"/>
</dbReference>
<dbReference type="KEGG" id="mmao:MMOS7_13470"/>
<dbReference type="Pfam" id="PF02540">
    <property type="entry name" value="NAD_synthase"/>
    <property type="match status" value="1"/>
</dbReference>
<dbReference type="InterPro" id="IPR014729">
    <property type="entry name" value="Rossmann-like_a/b/a_fold"/>
</dbReference>
<feature type="domain" description="NAD/GMP synthase" evidence="1">
    <location>
        <begin position="19"/>
        <end position="117"/>
    </location>
</feature>